<gene>
    <name evidence="1" type="ORF">PAHAL_9G354800</name>
</gene>
<dbReference type="Gramene" id="PVH32256">
    <property type="protein sequence ID" value="PVH32256"/>
    <property type="gene ID" value="PAHAL_9G354800"/>
</dbReference>
<dbReference type="Proteomes" id="UP000243499">
    <property type="component" value="Chromosome 9"/>
</dbReference>
<organism evidence="1">
    <name type="scientific">Panicum hallii</name>
    <dbReference type="NCBI Taxonomy" id="206008"/>
    <lineage>
        <taxon>Eukaryota</taxon>
        <taxon>Viridiplantae</taxon>
        <taxon>Streptophyta</taxon>
        <taxon>Embryophyta</taxon>
        <taxon>Tracheophyta</taxon>
        <taxon>Spermatophyta</taxon>
        <taxon>Magnoliopsida</taxon>
        <taxon>Liliopsida</taxon>
        <taxon>Poales</taxon>
        <taxon>Poaceae</taxon>
        <taxon>PACMAD clade</taxon>
        <taxon>Panicoideae</taxon>
        <taxon>Panicodae</taxon>
        <taxon>Paniceae</taxon>
        <taxon>Panicinae</taxon>
        <taxon>Panicum</taxon>
        <taxon>Panicum sect. Panicum</taxon>
    </lineage>
</organism>
<sequence length="65" mass="7434">MPILQRKRTKKKRFPVHVSSPMEYGSSIADDCCLYKSYYPALDSSSPGWMAVLVDHRRASLSNEK</sequence>
<evidence type="ECO:0000313" key="1">
    <source>
        <dbReference type="EMBL" id="PVH32256.1"/>
    </source>
</evidence>
<name>A0A2T8I3K8_9POAL</name>
<protein>
    <submittedName>
        <fullName evidence="1">Uncharacterized protein</fullName>
    </submittedName>
</protein>
<reference evidence="1" key="1">
    <citation type="submission" date="2018-04" db="EMBL/GenBank/DDBJ databases">
        <title>WGS assembly of Panicum hallii.</title>
        <authorList>
            <person name="Lovell J."/>
            <person name="Jenkins J."/>
            <person name="Lowry D."/>
            <person name="Mamidi S."/>
            <person name="Sreedasyam A."/>
            <person name="Weng X."/>
            <person name="Barry K."/>
            <person name="Bonette J."/>
            <person name="Campitelli B."/>
            <person name="Daum C."/>
            <person name="Gordon S."/>
            <person name="Gould B."/>
            <person name="Lipzen A."/>
            <person name="Macqueen A."/>
            <person name="Palacio-Mejia J."/>
            <person name="Plott C."/>
            <person name="Shakirov E."/>
            <person name="Shu S."/>
            <person name="Yoshinaga Y."/>
            <person name="Zane M."/>
            <person name="Rokhsar D."/>
            <person name="Grimwood J."/>
            <person name="Schmutz J."/>
            <person name="Juenger T."/>
        </authorList>
    </citation>
    <scope>NUCLEOTIDE SEQUENCE [LARGE SCALE GENOMIC DNA]</scope>
    <source>
        <strain evidence="1">FIL2</strain>
    </source>
</reference>
<accession>A0A2T8I3K8</accession>
<dbReference type="AlphaFoldDB" id="A0A2T8I3K8"/>
<proteinExistence type="predicted"/>
<dbReference type="EMBL" id="CM008054">
    <property type="protein sequence ID" value="PVH32256.1"/>
    <property type="molecule type" value="Genomic_DNA"/>
</dbReference>